<feature type="region of interest" description="Disordered" evidence="1">
    <location>
        <begin position="95"/>
        <end position="122"/>
    </location>
</feature>
<dbReference type="EMBL" id="UZAF01000435">
    <property type="protein sequence ID" value="VDO05760.1"/>
    <property type="molecule type" value="Genomic_DNA"/>
</dbReference>
<protein>
    <submittedName>
        <fullName evidence="4">39S ribosomal protein L52, mitochondrial</fullName>
    </submittedName>
</protein>
<dbReference type="OrthoDB" id="5863224at2759"/>
<dbReference type="GO" id="GO:0003735">
    <property type="term" value="F:structural constituent of ribosome"/>
    <property type="evidence" value="ECO:0007669"/>
    <property type="project" value="InterPro"/>
</dbReference>
<dbReference type="WBParaSite" id="HPLM_0000057101-mRNA-1">
    <property type="protein sequence ID" value="HPLM_0000057101-mRNA-1"/>
    <property type="gene ID" value="HPLM_0000057101"/>
</dbReference>
<name>A0A0N4VTF4_HAEPC</name>
<dbReference type="GO" id="GO:0005762">
    <property type="term" value="C:mitochondrial large ribosomal subunit"/>
    <property type="evidence" value="ECO:0007669"/>
    <property type="project" value="InterPro"/>
</dbReference>
<dbReference type="OMA" id="YAPHIHP"/>
<dbReference type="InterPro" id="IPR034596">
    <property type="entry name" value="Ribosomal_mL52"/>
</dbReference>
<proteinExistence type="predicted"/>
<dbReference type="Proteomes" id="UP000268014">
    <property type="component" value="Unassembled WGS sequence"/>
</dbReference>
<accession>A0A0N4VTF4</accession>
<feature type="compositionally biased region" description="Basic residues" evidence="1">
    <location>
        <begin position="113"/>
        <end position="122"/>
    </location>
</feature>
<keyword evidence="3" id="KW-1185">Reference proteome</keyword>
<sequence length="122" mass="14033">MSSSSRWSLFQLRRLSSAITNGEAMKGRFQQWKKPVYYAPHIHPLERGPDFSHADGRIIHVTSKIQLEYKQDQLRLAKKIVKLLGEIDAMEAAHKQAESRRISEAHEREALRPKAKGTRSIT</sequence>
<evidence type="ECO:0000313" key="4">
    <source>
        <dbReference type="WBParaSite" id="HPLM_0000057101-mRNA-1"/>
    </source>
</evidence>
<reference evidence="4" key="1">
    <citation type="submission" date="2017-02" db="UniProtKB">
        <authorList>
            <consortium name="WormBaseParasite"/>
        </authorList>
    </citation>
    <scope>IDENTIFICATION</scope>
</reference>
<feature type="compositionally biased region" description="Basic and acidic residues" evidence="1">
    <location>
        <begin position="95"/>
        <end position="112"/>
    </location>
</feature>
<dbReference type="Pfam" id="PF18699">
    <property type="entry name" value="MRPL52"/>
    <property type="match status" value="1"/>
</dbReference>
<evidence type="ECO:0000313" key="2">
    <source>
        <dbReference type="EMBL" id="VDO05760.1"/>
    </source>
</evidence>
<evidence type="ECO:0000256" key="1">
    <source>
        <dbReference type="SAM" id="MobiDB-lite"/>
    </source>
</evidence>
<evidence type="ECO:0000313" key="3">
    <source>
        <dbReference type="Proteomes" id="UP000268014"/>
    </source>
</evidence>
<organism evidence="4">
    <name type="scientific">Haemonchus placei</name>
    <name type="common">Barber's pole worm</name>
    <dbReference type="NCBI Taxonomy" id="6290"/>
    <lineage>
        <taxon>Eukaryota</taxon>
        <taxon>Metazoa</taxon>
        <taxon>Ecdysozoa</taxon>
        <taxon>Nematoda</taxon>
        <taxon>Chromadorea</taxon>
        <taxon>Rhabditida</taxon>
        <taxon>Rhabditina</taxon>
        <taxon>Rhabditomorpha</taxon>
        <taxon>Strongyloidea</taxon>
        <taxon>Trichostrongylidae</taxon>
        <taxon>Haemonchus</taxon>
    </lineage>
</organism>
<gene>
    <name evidence="2" type="ORF">HPLM_LOCUS572</name>
</gene>
<dbReference type="GO" id="GO:0032543">
    <property type="term" value="P:mitochondrial translation"/>
    <property type="evidence" value="ECO:0007669"/>
    <property type="project" value="InterPro"/>
</dbReference>
<reference evidence="2 3" key="2">
    <citation type="submission" date="2018-11" db="EMBL/GenBank/DDBJ databases">
        <authorList>
            <consortium name="Pathogen Informatics"/>
        </authorList>
    </citation>
    <scope>NUCLEOTIDE SEQUENCE [LARGE SCALE GENOMIC DNA]</scope>
    <source>
        <strain evidence="2 3">MHpl1</strain>
    </source>
</reference>
<dbReference type="AlphaFoldDB" id="A0A0N4VTF4"/>